<dbReference type="RefSeq" id="WP_204804514.1">
    <property type="nucleotide sequence ID" value="NZ_JACSNX010000013.1"/>
</dbReference>
<proteinExistence type="predicted"/>
<feature type="coiled-coil region" evidence="2">
    <location>
        <begin position="4"/>
        <end position="60"/>
    </location>
</feature>
<dbReference type="Proteomes" id="UP000719500">
    <property type="component" value="Unassembled WGS sequence"/>
</dbReference>
<protein>
    <submittedName>
        <fullName evidence="4">Phage major capsid protein</fullName>
    </submittedName>
</protein>
<evidence type="ECO:0000313" key="4">
    <source>
        <dbReference type="EMBL" id="MBM6851596.1"/>
    </source>
</evidence>
<feature type="domain" description="Phage capsid-like C-terminal" evidence="3">
    <location>
        <begin position="164"/>
        <end position="413"/>
    </location>
</feature>
<dbReference type="InterPro" id="IPR054612">
    <property type="entry name" value="Phage_capsid-like_C"/>
</dbReference>
<comment type="caution">
    <text evidence="4">The sequence shown here is derived from an EMBL/GenBank/DDBJ whole genome shotgun (WGS) entry which is preliminary data.</text>
</comment>
<organism evidence="4 5">
    <name type="scientific">Oscillibacter valericigenes</name>
    <dbReference type="NCBI Taxonomy" id="351091"/>
    <lineage>
        <taxon>Bacteria</taxon>
        <taxon>Bacillati</taxon>
        <taxon>Bacillota</taxon>
        <taxon>Clostridia</taxon>
        <taxon>Eubacteriales</taxon>
        <taxon>Oscillospiraceae</taxon>
        <taxon>Oscillibacter</taxon>
    </lineage>
</organism>
<dbReference type="InterPro" id="IPR024455">
    <property type="entry name" value="Phage_capsid"/>
</dbReference>
<evidence type="ECO:0000259" key="3">
    <source>
        <dbReference type="Pfam" id="PF05065"/>
    </source>
</evidence>
<gene>
    <name evidence="4" type="ORF">H9X91_09140</name>
</gene>
<evidence type="ECO:0000313" key="5">
    <source>
        <dbReference type="Proteomes" id="UP000719500"/>
    </source>
</evidence>
<evidence type="ECO:0000256" key="2">
    <source>
        <dbReference type="SAM" id="Coils"/>
    </source>
</evidence>
<evidence type="ECO:0000256" key="1">
    <source>
        <dbReference type="ARBA" id="ARBA00004328"/>
    </source>
</evidence>
<dbReference type="SUPFAM" id="SSF56563">
    <property type="entry name" value="Major capsid protein gp5"/>
    <property type="match status" value="1"/>
</dbReference>
<dbReference type="NCBIfam" id="TIGR01554">
    <property type="entry name" value="major_cap_HK97"/>
    <property type="match status" value="1"/>
</dbReference>
<dbReference type="EMBL" id="JACSNX010000013">
    <property type="protein sequence ID" value="MBM6851596.1"/>
    <property type="molecule type" value="Genomic_DNA"/>
</dbReference>
<keyword evidence="2" id="KW-0175">Coiled coil</keyword>
<keyword evidence="5" id="KW-1185">Reference proteome</keyword>
<accession>A0ABS2FXI7</accession>
<dbReference type="Pfam" id="PF05065">
    <property type="entry name" value="Phage_capsid"/>
    <property type="match status" value="1"/>
</dbReference>
<reference evidence="4 5" key="1">
    <citation type="journal article" date="2021" name="Sci. Rep.">
        <title>The distribution of antibiotic resistance genes in chicken gut microbiota commensals.</title>
        <authorList>
            <person name="Juricova H."/>
            <person name="Matiasovicova J."/>
            <person name="Kubasova T."/>
            <person name="Cejkova D."/>
            <person name="Rychlik I."/>
        </authorList>
    </citation>
    <scope>NUCLEOTIDE SEQUENCE [LARGE SCALE GENOMIC DNA]</scope>
    <source>
        <strain evidence="4 5">An411</strain>
    </source>
</reference>
<sequence>MSMRRKLTEKLQERTALLEKAEGLLKEGKREDYRAEMEKVRNMNADIDDLKGLIAEQDRKFMEKAPDLAEEKDKAEERGNALMKGQEVKFTALEVSKALFLPRAAAEKSVTLATGTLAQPTGAGTNIRDPLGNGVGAIIDQVYVQDLTGMSSYLEPYVISEFDATGGDVATNAGKARTASGDPTFGVAKIAPYELTTTSYVDKNISRLTPGNYYAKVFAMAMRAMRRDTVKMIFNGDGQASNNDMYGIKTATNMAGSAIYATLNVDAVDADLLTDLMFAYGGDEELGGNCRLYLNKKDLQALGKLRGTNEKRRLFDIVPDAGNPNTGIIRDGGVIVPYSISSSLTALSTADASSAAVPTMVYGDPTNYELGLFGEYTVRVDESVKAVERMLTILGDAMVGGNLIVDKGFVVATVPQST</sequence>
<name>A0ABS2FXI7_9FIRM</name>
<comment type="subcellular location">
    <subcellularLocation>
        <location evidence="1">Virion</location>
    </subcellularLocation>
</comment>